<evidence type="ECO:0000313" key="4">
    <source>
        <dbReference type="Proteomes" id="UP000231569"/>
    </source>
</evidence>
<keyword evidence="2" id="KW-0812">Transmembrane</keyword>
<feature type="coiled-coil region" evidence="1">
    <location>
        <begin position="33"/>
        <end position="60"/>
    </location>
</feature>
<dbReference type="Pfam" id="PF04977">
    <property type="entry name" value="DivIC"/>
    <property type="match status" value="1"/>
</dbReference>
<dbReference type="EMBL" id="PFEE01000001">
    <property type="protein sequence ID" value="PJE64030.1"/>
    <property type="molecule type" value="Genomic_DNA"/>
</dbReference>
<dbReference type="InterPro" id="IPR007060">
    <property type="entry name" value="FtsL/DivIC"/>
</dbReference>
<keyword evidence="1" id="KW-0175">Coiled coil</keyword>
<gene>
    <name evidence="3" type="ORF">COU89_00005</name>
</gene>
<protein>
    <recommendedName>
        <fullName evidence="5">Septum formation initiator</fullName>
    </recommendedName>
</protein>
<keyword evidence="2" id="KW-1133">Transmembrane helix</keyword>
<comment type="caution">
    <text evidence="3">The sequence shown here is derived from an EMBL/GenBank/DDBJ whole genome shotgun (WGS) entry which is preliminary data.</text>
</comment>
<proteinExistence type="predicted"/>
<accession>A0A2M8KVV4</accession>
<reference evidence="4" key="1">
    <citation type="submission" date="2017-09" db="EMBL/GenBank/DDBJ databases">
        <title>Depth-based differentiation of microbial function through sediment-hosted aquifers and enrichment of novel symbionts in the deep terrestrial subsurface.</title>
        <authorList>
            <person name="Probst A.J."/>
            <person name="Ladd B."/>
            <person name="Jarett J.K."/>
            <person name="Geller-Mcgrath D.E."/>
            <person name="Sieber C.M.K."/>
            <person name="Emerson J.B."/>
            <person name="Anantharaman K."/>
            <person name="Thomas B.C."/>
            <person name="Malmstrom R."/>
            <person name="Stieglmeier M."/>
            <person name="Klingl A."/>
            <person name="Woyke T."/>
            <person name="Ryan C.M."/>
            <person name="Banfield J.F."/>
        </authorList>
    </citation>
    <scope>NUCLEOTIDE SEQUENCE [LARGE SCALE GENOMIC DNA]</scope>
</reference>
<keyword evidence="2" id="KW-0472">Membrane</keyword>
<sequence>WPLLYVIFFFFASTLAVSIFRLGSQYYTQRRMLEQKKSELQEQQQQIDRYRLMIKRAQTDEYIEEEARRLELARENETVVVGVFPTPTPSPTPFVDRTPVYRQWYNLFKP</sequence>
<evidence type="ECO:0000256" key="2">
    <source>
        <dbReference type="SAM" id="Phobius"/>
    </source>
</evidence>
<evidence type="ECO:0000313" key="3">
    <source>
        <dbReference type="EMBL" id="PJE64030.1"/>
    </source>
</evidence>
<evidence type="ECO:0008006" key="5">
    <source>
        <dbReference type="Google" id="ProtNLM"/>
    </source>
</evidence>
<organism evidence="3 4">
    <name type="scientific">Candidatus Roizmanbacteria bacterium CG10_big_fil_rev_8_21_14_0_10_45_7</name>
    <dbReference type="NCBI Taxonomy" id="1974854"/>
    <lineage>
        <taxon>Bacteria</taxon>
        <taxon>Candidatus Roizmaniibacteriota</taxon>
    </lineage>
</organism>
<dbReference type="AlphaFoldDB" id="A0A2M8KVV4"/>
<feature type="transmembrane region" description="Helical" evidence="2">
    <location>
        <begin position="6"/>
        <end position="23"/>
    </location>
</feature>
<dbReference type="Proteomes" id="UP000231569">
    <property type="component" value="Unassembled WGS sequence"/>
</dbReference>
<name>A0A2M8KVV4_9BACT</name>
<feature type="non-terminal residue" evidence="3">
    <location>
        <position position="1"/>
    </location>
</feature>
<evidence type="ECO:0000256" key="1">
    <source>
        <dbReference type="SAM" id="Coils"/>
    </source>
</evidence>